<name>E1Z3Q5_CHLVA</name>
<dbReference type="GO" id="GO:0005737">
    <property type="term" value="C:cytoplasm"/>
    <property type="evidence" value="ECO:0007669"/>
    <property type="project" value="TreeGrafter"/>
</dbReference>
<dbReference type="GO" id="GO:0031146">
    <property type="term" value="P:SCF-dependent proteasomal ubiquitin-dependent protein catabolic process"/>
    <property type="evidence" value="ECO:0007669"/>
    <property type="project" value="TreeGrafter"/>
</dbReference>
<dbReference type="KEGG" id="cvr:CHLNCDRAFT_138171"/>
<sequence length="144" mass="15958">MPRTAQSRALIVHPRFVHANPPAAAAPLPGADWHSLPFELLEAIAGHLDKAQDLLALSSVCRDARPLAAHPTLWRQLCRRRFGVPPPEDLGLEDPAAREPSFWLDLFIYNHRCFMHMVRSTQQPTDARFGAGFGAGAPLIIQLQ</sequence>
<gene>
    <name evidence="2" type="ORF">CHLNCDRAFT_138171</name>
</gene>
<feature type="domain" description="F-box" evidence="1">
    <location>
        <begin position="30"/>
        <end position="77"/>
    </location>
</feature>
<dbReference type="AlphaFoldDB" id="E1Z3Q5"/>
<dbReference type="InterPro" id="IPR036047">
    <property type="entry name" value="F-box-like_dom_sf"/>
</dbReference>
<dbReference type="RefSeq" id="XP_005851623.1">
    <property type="nucleotide sequence ID" value="XM_005851561.1"/>
</dbReference>
<protein>
    <recommendedName>
        <fullName evidence="1">F-box domain-containing protein</fullName>
    </recommendedName>
</protein>
<accession>E1Z3Q5</accession>
<evidence type="ECO:0000259" key="1">
    <source>
        <dbReference type="PROSITE" id="PS50181"/>
    </source>
</evidence>
<dbReference type="Pfam" id="PF12937">
    <property type="entry name" value="F-box-like"/>
    <property type="match status" value="1"/>
</dbReference>
<dbReference type="Gene3D" id="1.20.1280.50">
    <property type="match status" value="1"/>
</dbReference>
<dbReference type="PANTHER" id="PTHR12874">
    <property type="entry name" value="F-BOX ONLY PROTEIN 48-RELATED"/>
    <property type="match status" value="1"/>
</dbReference>
<dbReference type="InParanoid" id="E1Z3Q5"/>
<dbReference type="EMBL" id="GL433836">
    <property type="protein sequence ID" value="EFN59521.1"/>
    <property type="molecule type" value="Genomic_DNA"/>
</dbReference>
<organism evidence="3">
    <name type="scientific">Chlorella variabilis</name>
    <name type="common">Green alga</name>
    <dbReference type="NCBI Taxonomy" id="554065"/>
    <lineage>
        <taxon>Eukaryota</taxon>
        <taxon>Viridiplantae</taxon>
        <taxon>Chlorophyta</taxon>
        <taxon>core chlorophytes</taxon>
        <taxon>Trebouxiophyceae</taxon>
        <taxon>Chlorellales</taxon>
        <taxon>Chlorellaceae</taxon>
        <taxon>Chlorella clade</taxon>
        <taxon>Chlorella</taxon>
    </lineage>
</organism>
<dbReference type="PANTHER" id="PTHR12874:SF9">
    <property type="entry name" value="F-BOX ONLY PROTEIN 48"/>
    <property type="match status" value="1"/>
</dbReference>
<dbReference type="PROSITE" id="PS50181">
    <property type="entry name" value="FBOX"/>
    <property type="match status" value="1"/>
</dbReference>
<evidence type="ECO:0000313" key="2">
    <source>
        <dbReference type="EMBL" id="EFN59521.1"/>
    </source>
</evidence>
<dbReference type="OrthoDB" id="10456848at2759"/>
<dbReference type="InterPro" id="IPR001810">
    <property type="entry name" value="F-box_dom"/>
</dbReference>
<evidence type="ECO:0000313" key="3">
    <source>
        <dbReference type="Proteomes" id="UP000008141"/>
    </source>
</evidence>
<proteinExistence type="predicted"/>
<dbReference type="Proteomes" id="UP000008141">
    <property type="component" value="Unassembled WGS sequence"/>
</dbReference>
<keyword evidence="3" id="KW-1185">Reference proteome</keyword>
<dbReference type="SUPFAM" id="SSF81383">
    <property type="entry name" value="F-box domain"/>
    <property type="match status" value="1"/>
</dbReference>
<reference evidence="2 3" key="1">
    <citation type="journal article" date="2010" name="Plant Cell">
        <title>The Chlorella variabilis NC64A genome reveals adaptation to photosymbiosis, coevolution with viruses, and cryptic sex.</title>
        <authorList>
            <person name="Blanc G."/>
            <person name="Duncan G."/>
            <person name="Agarkova I."/>
            <person name="Borodovsky M."/>
            <person name="Gurnon J."/>
            <person name="Kuo A."/>
            <person name="Lindquist E."/>
            <person name="Lucas S."/>
            <person name="Pangilinan J."/>
            <person name="Polle J."/>
            <person name="Salamov A."/>
            <person name="Terry A."/>
            <person name="Yamada T."/>
            <person name="Dunigan D.D."/>
            <person name="Grigoriev I.V."/>
            <person name="Claverie J.M."/>
            <person name="Van Etten J.L."/>
        </authorList>
    </citation>
    <scope>NUCLEOTIDE SEQUENCE [LARGE SCALE GENOMIC DNA]</scope>
    <source>
        <strain evidence="2 3">NC64A</strain>
    </source>
</reference>
<dbReference type="GeneID" id="17358516"/>
<dbReference type="GO" id="GO:0019005">
    <property type="term" value="C:SCF ubiquitin ligase complex"/>
    <property type="evidence" value="ECO:0007669"/>
    <property type="project" value="TreeGrafter"/>
</dbReference>